<dbReference type="InterPro" id="IPR051050">
    <property type="entry name" value="Lipid_II_flippase_MurJ/MviN"/>
</dbReference>
<comment type="similarity">
    <text evidence="8">Belongs to the MurJ/MviN family.</text>
</comment>
<keyword evidence="8" id="KW-0813">Transport</keyword>
<evidence type="ECO:0000256" key="1">
    <source>
        <dbReference type="ARBA" id="ARBA00004651"/>
    </source>
</evidence>
<comment type="caution">
    <text evidence="9">The sequence shown here is derived from an EMBL/GenBank/DDBJ whole genome shotgun (WGS) entry which is preliminary data.</text>
</comment>
<dbReference type="PRINTS" id="PR01806">
    <property type="entry name" value="VIRFACTRMVIN"/>
</dbReference>
<evidence type="ECO:0000256" key="6">
    <source>
        <dbReference type="ARBA" id="ARBA00022989"/>
    </source>
</evidence>
<evidence type="ECO:0000313" key="10">
    <source>
        <dbReference type="Proteomes" id="UP000176778"/>
    </source>
</evidence>
<dbReference type="InterPro" id="IPR004268">
    <property type="entry name" value="MurJ"/>
</dbReference>
<dbReference type="Proteomes" id="UP000176778">
    <property type="component" value="Unassembled WGS sequence"/>
</dbReference>
<reference evidence="9 10" key="1">
    <citation type="journal article" date="2016" name="Nat. Commun.">
        <title>Thousands of microbial genomes shed light on interconnected biogeochemical processes in an aquifer system.</title>
        <authorList>
            <person name="Anantharaman K."/>
            <person name="Brown C.T."/>
            <person name="Hug L.A."/>
            <person name="Sharon I."/>
            <person name="Castelle C.J."/>
            <person name="Probst A.J."/>
            <person name="Thomas B.C."/>
            <person name="Singh A."/>
            <person name="Wilkins M.J."/>
            <person name="Karaoz U."/>
            <person name="Brodie E.L."/>
            <person name="Williams K.H."/>
            <person name="Hubbard S.S."/>
            <person name="Banfield J.F."/>
        </authorList>
    </citation>
    <scope>NUCLEOTIDE SEQUENCE [LARGE SCALE GENOMIC DNA]</scope>
</reference>
<name>A0A1F7X5G5_9BACT</name>
<dbReference type="GO" id="GO:0008360">
    <property type="term" value="P:regulation of cell shape"/>
    <property type="evidence" value="ECO:0007669"/>
    <property type="project" value="UniProtKB-KW"/>
</dbReference>
<protein>
    <recommendedName>
        <fullName evidence="8">Probable lipid II flippase MurJ</fullName>
    </recommendedName>
</protein>
<dbReference type="GO" id="GO:0071555">
    <property type="term" value="P:cell wall organization"/>
    <property type="evidence" value="ECO:0007669"/>
    <property type="project" value="UniProtKB-KW"/>
</dbReference>
<dbReference type="AlphaFoldDB" id="A0A1F7X5G5"/>
<dbReference type="HAMAP" id="MF_02078">
    <property type="entry name" value="MurJ_MviN"/>
    <property type="match status" value="1"/>
</dbReference>
<keyword evidence="2 8" id="KW-1003">Cell membrane</keyword>
<evidence type="ECO:0000313" key="9">
    <source>
        <dbReference type="EMBL" id="OGM10221.1"/>
    </source>
</evidence>
<evidence type="ECO:0000256" key="5">
    <source>
        <dbReference type="ARBA" id="ARBA00022984"/>
    </source>
</evidence>
<organism evidence="9 10">
    <name type="scientific">Candidatus Woesebacteria bacterium RBG_13_46_13</name>
    <dbReference type="NCBI Taxonomy" id="1802479"/>
    <lineage>
        <taxon>Bacteria</taxon>
        <taxon>Candidatus Woeseibacteriota</taxon>
    </lineage>
</organism>
<gene>
    <name evidence="8" type="primary">murJ</name>
    <name evidence="9" type="ORF">A2Y68_02165</name>
</gene>
<feature type="transmembrane region" description="Helical" evidence="8">
    <location>
        <begin position="96"/>
        <end position="120"/>
    </location>
</feature>
<keyword evidence="3 8" id="KW-0812">Transmembrane</keyword>
<dbReference type="UniPathway" id="UPA00219"/>
<dbReference type="Pfam" id="PF03023">
    <property type="entry name" value="MurJ"/>
    <property type="match status" value="1"/>
</dbReference>
<feature type="transmembrane region" description="Helical" evidence="8">
    <location>
        <begin position="391"/>
        <end position="410"/>
    </location>
</feature>
<dbReference type="CDD" id="cd13123">
    <property type="entry name" value="MATE_MurJ_like"/>
    <property type="match status" value="1"/>
</dbReference>
<keyword evidence="5 8" id="KW-0573">Peptidoglycan synthesis</keyword>
<evidence type="ECO:0000256" key="7">
    <source>
        <dbReference type="ARBA" id="ARBA00023136"/>
    </source>
</evidence>
<evidence type="ECO:0000256" key="2">
    <source>
        <dbReference type="ARBA" id="ARBA00022475"/>
    </source>
</evidence>
<comment type="function">
    <text evidence="8">Involved in peptidoglycan biosynthesis. Transports lipid-linked peptidoglycan precursors from the inner to the outer leaflet of the cytoplasmic membrane.</text>
</comment>
<feature type="transmembrane region" description="Helical" evidence="8">
    <location>
        <begin position="360"/>
        <end position="379"/>
    </location>
</feature>
<feature type="transmembrane region" description="Helical" evidence="8">
    <location>
        <begin position="20"/>
        <end position="40"/>
    </location>
</feature>
<feature type="transmembrane region" description="Helical" evidence="8">
    <location>
        <begin position="416"/>
        <end position="439"/>
    </location>
</feature>
<evidence type="ECO:0000256" key="4">
    <source>
        <dbReference type="ARBA" id="ARBA00022960"/>
    </source>
</evidence>
<feature type="transmembrane region" description="Helical" evidence="8">
    <location>
        <begin position="66"/>
        <end position="84"/>
    </location>
</feature>
<dbReference type="GO" id="GO:0009252">
    <property type="term" value="P:peptidoglycan biosynthetic process"/>
    <property type="evidence" value="ECO:0007669"/>
    <property type="project" value="UniProtKB-UniRule"/>
</dbReference>
<feature type="transmembrane region" description="Helical" evidence="8">
    <location>
        <begin position="140"/>
        <end position="163"/>
    </location>
</feature>
<keyword evidence="4 8" id="KW-0133">Cell shape</keyword>
<dbReference type="PANTHER" id="PTHR47019:SF1">
    <property type="entry name" value="LIPID II FLIPPASE MURJ"/>
    <property type="match status" value="1"/>
</dbReference>
<dbReference type="GO" id="GO:0015648">
    <property type="term" value="F:lipid-linked peptidoglycan transporter activity"/>
    <property type="evidence" value="ECO:0007669"/>
    <property type="project" value="UniProtKB-UniRule"/>
</dbReference>
<accession>A0A1F7X5G5</accession>
<feature type="transmembrane region" description="Helical" evidence="8">
    <location>
        <begin position="197"/>
        <end position="219"/>
    </location>
</feature>
<dbReference type="GO" id="GO:0034204">
    <property type="term" value="P:lipid translocation"/>
    <property type="evidence" value="ECO:0007669"/>
    <property type="project" value="TreeGrafter"/>
</dbReference>
<evidence type="ECO:0000256" key="8">
    <source>
        <dbReference type="HAMAP-Rule" id="MF_02078"/>
    </source>
</evidence>
<keyword evidence="8" id="KW-0961">Cell wall biogenesis/degradation</keyword>
<feature type="transmembrane region" description="Helical" evidence="8">
    <location>
        <begin position="512"/>
        <end position="534"/>
    </location>
</feature>
<feature type="transmembrane region" description="Helical" evidence="8">
    <location>
        <begin position="314"/>
        <end position="340"/>
    </location>
</feature>
<feature type="transmembrane region" description="Helical" evidence="8">
    <location>
        <begin position="451"/>
        <end position="473"/>
    </location>
</feature>
<feature type="transmembrane region" description="Helical" evidence="8">
    <location>
        <begin position="170"/>
        <end position="191"/>
    </location>
</feature>
<keyword evidence="6 8" id="KW-1133">Transmembrane helix</keyword>
<evidence type="ECO:0000256" key="3">
    <source>
        <dbReference type="ARBA" id="ARBA00022692"/>
    </source>
</evidence>
<keyword evidence="7 8" id="KW-0472">Membrane</keyword>
<comment type="pathway">
    <text evidence="8">Cell wall biogenesis; peptidoglycan biosynthesis.</text>
</comment>
<comment type="subcellular location">
    <subcellularLocation>
        <location evidence="1 8">Cell membrane</location>
        <topology evidence="1 8">Multi-pass membrane protein</topology>
    </subcellularLocation>
</comment>
<dbReference type="EMBL" id="MGFR01000001">
    <property type="protein sequence ID" value="OGM10221.1"/>
    <property type="molecule type" value="Genomic_DNA"/>
</dbReference>
<proteinExistence type="inferred from homology"/>
<dbReference type="GO" id="GO:0005886">
    <property type="term" value="C:plasma membrane"/>
    <property type="evidence" value="ECO:0007669"/>
    <property type="project" value="UniProtKB-SubCell"/>
</dbReference>
<sequence length="575" mass="63134">MVGKIFDRSKKLLTSQQSSVLSAATIIMLMIVVSRILGLVRQRVLANFFTPDDLSLFFAAFRLPDLVFEVLVFGTFSSAFIPVFTRALKKGHREAWDIAGTVTNIGLIVFVILAAVIIIFANNFYGVLAPGFSLEHRSQIVGLTRILFAAQGFFVVSYVLTAVLESSRRFLIPAIAPLFYNIGIIAGTALFSPSMHLLGPTLGVVIGAGAHFLIQLPLAMKLGFRFKPKINITDEVKKIGKLALPRIIEVSFLQVAKSVELFLASLISTASYTYFTFGNSLQLLPVGLFGTSIAKAALPTLARQADSKIEFRRTLFAALYQVAFLVFPVATALVVLRIPIVRLVFGTDIFGWEATVQTGMVVSAFAFGVFFQAAASLLARGFYALHDTKTPVIISVTAIALNILGDFILIRKFGFPAWGLAAAFSFGAFFQTTLLFFFLNRKIGDGTNFKTIFPILKAVVASLGSGMVMYFLLKFFDRSVWIKRLSFLGKLEGTRGIAFEKFVLDTRYTANLLILTVFVSLVGALVYLGLSLIFKSKELHYFLRLIRKVVVGRKVEPIPAKETESVTPPPTDTAV</sequence>
<dbReference type="NCBIfam" id="TIGR01695">
    <property type="entry name" value="murJ_mviN"/>
    <property type="match status" value="1"/>
</dbReference>
<dbReference type="STRING" id="1802479.A2Y68_02165"/>
<dbReference type="PANTHER" id="PTHR47019">
    <property type="entry name" value="LIPID II FLIPPASE MURJ"/>
    <property type="match status" value="1"/>
</dbReference>